<keyword evidence="6" id="KW-1185">Reference proteome</keyword>
<name>A0ABV7IGN4_9RHOB</name>
<feature type="domain" description="Solute-binding protein family 5" evidence="4">
    <location>
        <begin position="70"/>
        <end position="421"/>
    </location>
</feature>
<feature type="chain" id="PRO_5045101538" evidence="3">
    <location>
        <begin position="23"/>
        <end position="501"/>
    </location>
</feature>
<dbReference type="InterPro" id="IPR030678">
    <property type="entry name" value="Peptide/Ni-bd"/>
</dbReference>
<dbReference type="Gene3D" id="3.10.105.10">
    <property type="entry name" value="Dipeptide-binding Protein, Domain 3"/>
    <property type="match status" value="1"/>
</dbReference>
<comment type="similarity">
    <text evidence="2">Belongs to the bacterial solute-binding protein 5 family.</text>
</comment>
<dbReference type="EMBL" id="JBHRTE010000030">
    <property type="protein sequence ID" value="MFC3167782.1"/>
    <property type="molecule type" value="Genomic_DNA"/>
</dbReference>
<reference evidence="6" key="1">
    <citation type="journal article" date="2019" name="Int. J. Syst. Evol. Microbiol.">
        <title>The Global Catalogue of Microorganisms (GCM) 10K type strain sequencing project: providing services to taxonomists for standard genome sequencing and annotation.</title>
        <authorList>
            <consortium name="The Broad Institute Genomics Platform"/>
            <consortium name="The Broad Institute Genome Sequencing Center for Infectious Disease"/>
            <person name="Wu L."/>
            <person name="Ma J."/>
        </authorList>
    </citation>
    <scope>NUCLEOTIDE SEQUENCE [LARGE SCALE GENOMIC DNA]</scope>
    <source>
        <strain evidence="6">KCTC 52239</strain>
    </source>
</reference>
<feature type="signal peptide" evidence="3">
    <location>
        <begin position="1"/>
        <end position="22"/>
    </location>
</feature>
<dbReference type="PIRSF" id="PIRSF002741">
    <property type="entry name" value="MppA"/>
    <property type="match status" value="1"/>
</dbReference>
<dbReference type="Proteomes" id="UP001595557">
    <property type="component" value="Unassembled WGS sequence"/>
</dbReference>
<evidence type="ECO:0000256" key="1">
    <source>
        <dbReference type="ARBA" id="ARBA00004418"/>
    </source>
</evidence>
<dbReference type="SUPFAM" id="SSF53850">
    <property type="entry name" value="Periplasmic binding protein-like II"/>
    <property type="match status" value="1"/>
</dbReference>
<organism evidence="5 6">
    <name type="scientific">Paracoccus fontiphilus</name>
    <dbReference type="NCBI Taxonomy" id="1815556"/>
    <lineage>
        <taxon>Bacteria</taxon>
        <taxon>Pseudomonadati</taxon>
        <taxon>Pseudomonadota</taxon>
        <taxon>Alphaproteobacteria</taxon>
        <taxon>Rhodobacterales</taxon>
        <taxon>Paracoccaceae</taxon>
        <taxon>Paracoccus</taxon>
    </lineage>
</organism>
<dbReference type="RefSeq" id="WP_207470614.1">
    <property type="nucleotide sequence ID" value="NZ_JAFNAW010000047.1"/>
</dbReference>
<evidence type="ECO:0000313" key="6">
    <source>
        <dbReference type="Proteomes" id="UP001595557"/>
    </source>
</evidence>
<evidence type="ECO:0000256" key="2">
    <source>
        <dbReference type="ARBA" id="ARBA00005695"/>
    </source>
</evidence>
<gene>
    <name evidence="5" type="ORF">ACFOD7_06950</name>
</gene>
<dbReference type="Pfam" id="PF00496">
    <property type="entry name" value="SBP_bac_5"/>
    <property type="match status" value="1"/>
</dbReference>
<dbReference type="InterPro" id="IPR000914">
    <property type="entry name" value="SBP_5_dom"/>
</dbReference>
<evidence type="ECO:0000259" key="4">
    <source>
        <dbReference type="Pfam" id="PF00496"/>
    </source>
</evidence>
<dbReference type="CDD" id="cd08515">
    <property type="entry name" value="PBP2_NikA_DppA_OppA_like_10"/>
    <property type="match status" value="1"/>
</dbReference>
<accession>A0ABV7IGN4</accession>
<sequence>MFLRPLMLAAALACSTAGLAHAQAADNTLRFAYNQTLESPNPYFTTLRLGVIVGRNAWDTLIARDNDSGEFSPLLATEWIWADDTTLDLTLREGVTFHDGSDFDADDVVATLTYAADPANGIVSQQIASWIASVEKTGPLSVRIKAKAPTPAAMEYLSTQLAIFPAGYFTGPQGATSAPLPVGTGPYKFDSYAPGGELLLSRFEGYFADSPKTGAKIDKVSIRIVPDIQTQLADLMSGGVDLIMGLPRDQADQLSQMPGVQVVSGETMRIVFLQMNTTDTGQEALKDKRVRQAINHAIDRKSISENLVGQGSTVINAICFQDQFGCTQDVTSYDYDPEKAKALLAEAGVSGLTVSLAAYRERHISEAIINYLAEAGITAQLQFMQPAAMRDAMRAHQVDMMQNAWGAYSMFDASATAPVYFGAQPDDNNLDPELKTIFDQAGATMDAEQRKALYAQGFEKIAAEAYAVPMFTLPVQYAGAEGLSFQTYPDEILRFWEMSWQ</sequence>
<evidence type="ECO:0000256" key="3">
    <source>
        <dbReference type="SAM" id="SignalP"/>
    </source>
</evidence>
<evidence type="ECO:0000313" key="5">
    <source>
        <dbReference type="EMBL" id="MFC3167782.1"/>
    </source>
</evidence>
<dbReference type="InterPro" id="IPR039424">
    <property type="entry name" value="SBP_5"/>
</dbReference>
<comment type="subcellular location">
    <subcellularLocation>
        <location evidence="1">Periplasm</location>
    </subcellularLocation>
</comment>
<keyword evidence="3" id="KW-0732">Signal</keyword>
<dbReference type="PANTHER" id="PTHR30290">
    <property type="entry name" value="PERIPLASMIC BINDING COMPONENT OF ABC TRANSPORTER"/>
    <property type="match status" value="1"/>
</dbReference>
<dbReference type="Gene3D" id="3.90.76.10">
    <property type="entry name" value="Dipeptide-binding Protein, Domain 1"/>
    <property type="match status" value="1"/>
</dbReference>
<dbReference type="Gene3D" id="3.40.190.10">
    <property type="entry name" value="Periplasmic binding protein-like II"/>
    <property type="match status" value="1"/>
</dbReference>
<comment type="caution">
    <text evidence="5">The sequence shown here is derived from an EMBL/GenBank/DDBJ whole genome shotgun (WGS) entry which is preliminary data.</text>
</comment>
<proteinExistence type="inferred from homology"/>
<protein>
    <submittedName>
        <fullName evidence="5">ABC transporter substrate-binding protein</fullName>
    </submittedName>
</protein>